<evidence type="ECO:0000256" key="8">
    <source>
        <dbReference type="PIRSR" id="PIRSR628472-2"/>
    </source>
</evidence>
<feature type="binding site" evidence="8">
    <location>
        <position position="705"/>
    </location>
    <ligand>
        <name>Mg(2+)</name>
        <dbReference type="ChEBI" id="CHEBI:18420"/>
    </ligand>
</feature>
<feature type="region of interest" description="Disordered" evidence="9">
    <location>
        <begin position="491"/>
        <end position="553"/>
    </location>
</feature>
<feature type="active site" description="Nucleophile" evidence="7">
    <location>
        <position position="384"/>
    </location>
</feature>
<dbReference type="PANTHER" id="PTHR10190:SF16">
    <property type="entry name" value="DEVELOPMENTAL PROTEIN EYES ABSENT"/>
    <property type="match status" value="1"/>
</dbReference>
<dbReference type="GO" id="GO:0005634">
    <property type="term" value="C:nucleus"/>
    <property type="evidence" value="ECO:0007669"/>
    <property type="project" value="TreeGrafter"/>
</dbReference>
<dbReference type="GO" id="GO:0046872">
    <property type="term" value="F:metal ion binding"/>
    <property type="evidence" value="ECO:0007669"/>
    <property type="project" value="UniProtKB-KW"/>
</dbReference>
<dbReference type="GO" id="GO:0004725">
    <property type="term" value="F:protein tyrosine phosphatase activity"/>
    <property type="evidence" value="ECO:0007669"/>
    <property type="project" value="UniProtKB-EC"/>
</dbReference>
<comment type="cofactor">
    <cofactor evidence="8">
        <name>Mg(2+)</name>
        <dbReference type="ChEBI" id="CHEBI:18420"/>
    </cofactor>
    <text evidence="8">Binds 1 Mg(2+) ion per subunit.</text>
</comment>
<dbReference type="EC" id="3.1.3.48" evidence="2"/>
<dbReference type="InterPro" id="IPR038102">
    <property type="entry name" value="EYA_dom_sf"/>
</dbReference>
<evidence type="ECO:0000313" key="11">
    <source>
        <dbReference type="Proteomes" id="UP001205105"/>
    </source>
</evidence>
<evidence type="ECO:0000256" key="4">
    <source>
        <dbReference type="ARBA" id="ARBA00022842"/>
    </source>
</evidence>
<feature type="compositionally biased region" description="Gly residues" evidence="9">
    <location>
        <begin position="774"/>
        <end position="788"/>
    </location>
</feature>
<feature type="compositionally biased region" description="Low complexity" evidence="9">
    <location>
        <begin position="504"/>
        <end position="533"/>
    </location>
</feature>
<keyword evidence="5" id="KW-0904">Protein phosphatase</keyword>
<comment type="caution">
    <text evidence="10">The sequence shown here is derived from an EMBL/GenBank/DDBJ whole genome shotgun (WGS) entry which is preliminary data.</text>
</comment>
<dbReference type="Proteomes" id="UP001205105">
    <property type="component" value="Unassembled WGS sequence"/>
</dbReference>
<dbReference type="EMBL" id="JADXDR010000019">
    <property type="protein sequence ID" value="KAI7845309.1"/>
    <property type="molecule type" value="Genomic_DNA"/>
</dbReference>
<dbReference type="GO" id="GO:0030154">
    <property type="term" value="P:cell differentiation"/>
    <property type="evidence" value="ECO:0007669"/>
    <property type="project" value="TreeGrafter"/>
</dbReference>
<dbReference type="Gene3D" id="3.40.50.12350">
    <property type="match status" value="2"/>
</dbReference>
<evidence type="ECO:0000256" key="3">
    <source>
        <dbReference type="ARBA" id="ARBA00022801"/>
    </source>
</evidence>
<feature type="compositionally biased region" description="Low complexity" evidence="9">
    <location>
        <begin position="789"/>
        <end position="802"/>
    </location>
</feature>
<sequence>METDLRSSWGSERSADVTSWQSLQARLREEAGMGGHAGRLPSAAAGLAAAIHRQASMVSEGGDAAMRSADCGGSVHSGRSSLDAPSCSDRQTSQLPLRSAMRGPAWHSHLASPPEGGGDATSPDPLLGRSSGSSKQRSRGSNSKWGCFSCASPFSCRQRSGVLGDSDDDGEVVRRNDGPSPHAGPLSPLPPVESEGEEFVIRKGSLSRLGGGSPASSGRGSAGRVKHTSLNRPPSGQDLLHRQDAFSARCTPPGAPWSPCGDGPSTGSDDGSFSLPSATHGLRSVSVGLRDGSIEELAGYSGGKAGGEGAPAADVDSLNSMLKALSLCPTAHPKDAEAFVAQNTAKRQRTEEEQAAAADAVAAAAAAASGAAEPAQRHLVIVWDLDETLLIFNSLISGSWAASQRRQDDTDEFRQLGRRWEAALLALCDDKFFFQQLEEYDQTCLEDIQQFDDGASLAGYDFNSDTFPPAGATAHTPEQHAAAAHPAPPYAAVAVGGSHGIAGAGAEQPQQEIEQPQQQQQQEQEQQEQAAADGAGGSLPLPPSGRQLLGSPASRALDDESLRKAAYRYRHITKLLKFGLTSLGTAAQRQEWQELYSETDAATGGWLSHAASLLAACTTQLPACCSSGGGGSGSGSTLPHAVQVTHVAVTSGQLIPSLAKLLLFRLVPHIAPQHVWSSRYEGKQRCFERVRRRFGAGCSYLAIGDGIEEDEAAAQLGWPYIRVLLAPAEHYPPNHVAALRPDAATGGAGMPFPQLAVAHIAAAAGLRGEAAEGTAGGAADGTAAGGAADGTAAAAAAAASDEMAAEESAKPEAKPAAAESMG</sequence>
<keyword evidence="11" id="KW-1185">Reference proteome</keyword>
<feature type="region of interest" description="Disordered" evidence="9">
    <location>
        <begin position="159"/>
        <end position="277"/>
    </location>
</feature>
<reference evidence="10" key="1">
    <citation type="submission" date="2020-11" db="EMBL/GenBank/DDBJ databases">
        <title>Chlorella ohadii genome sequencing and assembly.</title>
        <authorList>
            <person name="Murik O."/>
            <person name="Treves H."/>
            <person name="Kedem I."/>
            <person name="Shotland Y."/>
            <person name="Kaplan A."/>
        </authorList>
    </citation>
    <scope>NUCLEOTIDE SEQUENCE</scope>
    <source>
        <strain evidence="10">1</strain>
    </source>
</reference>
<feature type="compositionally biased region" description="Low complexity" evidence="9">
    <location>
        <begin position="204"/>
        <end position="223"/>
    </location>
</feature>
<evidence type="ECO:0000256" key="2">
    <source>
        <dbReference type="ARBA" id="ARBA00013064"/>
    </source>
</evidence>
<feature type="region of interest" description="Disordered" evidence="9">
    <location>
        <begin position="67"/>
        <end position="144"/>
    </location>
</feature>
<feature type="compositionally biased region" description="Low complexity" evidence="9">
    <location>
        <begin position="128"/>
        <end position="143"/>
    </location>
</feature>
<organism evidence="10 11">
    <name type="scientific">Chlorella ohadii</name>
    <dbReference type="NCBI Taxonomy" id="2649997"/>
    <lineage>
        <taxon>Eukaryota</taxon>
        <taxon>Viridiplantae</taxon>
        <taxon>Chlorophyta</taxon>
        <taxon>core chlorophytes</taxon>
        <taxon>Trebouxiophyceae</taxon>
        <taxon>Chlorellales</taxon>
        <taxon>Chlorellaceae</taxon>
        <taxon>Chlorella clade</taxon>
        <taxon>Chlorella</taxon>
    </lineage>
</organism>
<evidence type="ECO:0000256" key="1">
    <source>
        <dbReference type="ARBA" id="ARBA00010501"/>
    </source>
</evidence>
<evidence type="ECO:0000256" key="6">
    <source>
        <dbReference type="ARBA" id="ARBA00051722"/>
    </source>
</evidence>
<feature type="binding site" evidence="8">
    <location>
        <position position="384"/>
    </location>
    <ligand>
        <name>Mg(2+)</name>
        <dbReference type="ChEBI" id="CHEBI:18420"/>
    </ligand>
</feature>
<accession>A0AAD5E2B9</accession>
<protein>
    <recommendedName>
        <fullName evidence="2">protein-tyrosine-phosphatase</fullName>
        <ecNumber evidence="2">3.1.3.48</ecNumber>
    </recommendedName>
</protein>
<dbReference type="InterPro" id="IPR028472">
    <property type="entry name" value="EYA"/>
</dbReference>
<proteinExistence type="inferred from homology"/>
<evidence type="ECO:0000256" key="5">
    <source>
        <dbReference type="ARBA" id="ARBA00022912"/>
    </source>
</evidence>
<dbReference type="AlphaFoldDB" id="A0AAD5E2B9"/>
<feature type="active site" description="Proton donor" evidence="7">
    <location>
        <position position="386"/>
    </location>
</feature>
<evidence type="ECO:0000256" key="7">
    <source>
        <dbReference type="PIRSR" id="PIRSR628472-1"/>
    </source>
</evidence>
<feature type="region of interest" description="Disordered" evidence="9">
    <location>
        <begin position="772"/>
        <end position="822"/>
    </location>
</feature>
<feature type="compositionally biased region" description="Low complexity" evidence="9">
    <location>
        <begin position="261"/>
        <end position="274"/>
    </location>
</feature>
<gene>
    <name evidence="10" type="ORF">COHA_001151</name>
</gene>
<evidence type="ECO:0000256" key="9">
    <source>
        <dbReference type="SAM" id="MobiDB-lite"/>
    </source>
</evidence>
<comment type="similarity">
    <text evidence="1">Belongs to the HAD-like hydrolase superfamily. EYA family.</text>
</comment>
<feature type="binding site" evidence="8">
    <location>
        <position position="386"/>
    </location>
    <ligand>
        <name>Mg(2+)</name>
        <dbReference type="ChEBI" id="CHEBI:18420"/>
    </ligand>
</feature>
<keyword evidence="4 8" id="KW-0460">Magnesium</keyword>
<dbReference type="GO" id="GO:0045739">
    <property type="term" value="P:positive regulation of DNA repair"/>
    <property type="evidence" value="ECO:0007669"/>
    <property type="project" value="TreeGrafter"/>
</dbReference>
<name>A0AAD5E2B9_9CHLO</name>
<comment type="catalytic activity">
    <reaction evidence="6">
        <text>O-phospho-L-tyrosyl-[protein] + H2O = L-tyrosyl-[protein] + phosphate</text>
        <dbReference type="Rhea" id="RHEA:10684"/>
        <dbReference type="Rhea" id="RHEA-COMP:10136"/>
        <dbReference type="Rhea" id="RHEA-COMP:20101"/>
        <dbReference type="ChEBI" id="CHEBI:15377"/>
        <dbReference type="ChEBI" id="CHEBI:43474"/>
        <dbReference type="ChEBI" id="CHEBI:46858"/>
        <dbReference type="ChEBI" id="CHEBI:61978"/>
        <dbReference type="EC" id="3.1.3.48"/>
    </reaction>
</comment>
<dbReference type="PANTHER" id="PTHR10190">
    <property type="entry name" value="EYES ABSENT"/>
    <property type="match status" value="1"/>
</dbReference>
<keyword evidence="3" id="KW-0378">Hydrolase</keyword>
<evidence type="ECO:0000313" key="10">
    <source>
        <dbReference type="EMBL" id="KAI7845309.1"/>
    </source>
</evidence>
<keyword evidence="8" id="KW-0479">Metal-binding</keyword>